<gene>
    <name evidence="3" type="ORF">BUALT_BualtUnG0034600</name>
</gene>
<proteinExistence type="predicted"/>
<organism evidence="3 4">
    <name type="scientific">Buddleja alternifolia</name>
    <dbReference type="NCBI Taxonomy" id="168488"/>
    <lineage>
        <taxon>Eukaryota</taxon>
        <taxon>Viridiplantae</taxon>
        <taxon>Streptophyta</taxon>
        <taxon>Embryophyta</taxon>
        <taxon>Tracheophyta</taxon>
        <taxon>Spermatophyta</taxon>
        <taxon>Magnoliopsida</taxon>
        <taxon>eudicotyledons</taxon>
        <taxon>Gunneridae</taxon>
        <taxon>Pentapetalae</taxon>
        <taxon>asterids</taxon>
        <taxon>lamiids</taxon>
        <taxon>Lamiales</taxon>
        <taxon>Scrophulariaceae</taxon>
        <taxon>Buddlejeae</taxon>
        <taxon>Buddleja</taxon>
    </lineage>
</organism>
<feature type="region of interest" description="Disordered" evidence="1">
    <location>
        <begin position="56"/>
        <end position="92"/>
    </location>
</feature>
<evidence type="ECO:0000313" key="3">
    <source>
        <dbReference type="EMBL" id="KAG8362815.1"/>
    </source>
</evidence>
<comment type="caution">
    <text evidence="3">The sequence shown here is derived from an EMBL/GenBank/DDBJ whole genome shotgun (WGS) entry which is preliminary data.</text>
</comment>
<dbReference type="PANTHER" id="PTHR37184">
    <property type="entry name" value="CLAVATA3/ESR (CLE)-RELATED PROTEIN 27"/>
    <property type="match status" value="1"/>
</dbReference>
<keyword evidence="4" id="KW-1185">Reference proteome</keyword>
<sequence length="105" mass="11723">MSFSGRKRPFYPSPLVVLLIISLLHFWISSQSTAGAIRVFPQRPLTTVDEEIYFTEPPPPAGRNQTEDYSNDAVSDLNNSTSTTNNGTFLDDKRIIPSCPDPLHN</sequence>
<evidence type="ECO:0000256" key="1">
    <source>
        <dbReference type="SAM" id="MobiDB-lite"/>
    </source>
</evidence>
<dbReference type="AlphaFoldDB" id="A0AAV6W7B7"/>
<feature type="compositionally biased region" description="Low complexity" evidence="1">
    <location>
        <begin position="78"/>
        <end position="88"/>
    </location>
</feature>
<accession>A0AAV6W7B7</accession>
<name>A0AAV6W7B7_9LAMI</name>
<evidence type="ECO:0000256" key="2">
    <source>
        <dbReference type="SAM" id="SignalP"/>
    </source>
</evidence>
<feature type="signal peptide" evidence="2">
    <location>
        <begin position="1"/>
        <end position="30"/>
    </location>
</feature>
<reference evidence="3" key="1">
    <citation type="submission" date="2019-10" db="EMBL/GenBank/DDBJ databases">
        <authorList>
            <person name="Zhang R."/>
            <person name="Pan Y."/>
            <person name="Wang J."/>
            <person name="Ma R."/>
            <person name="Yu S."/>
        </authorList>
    </citation>
    <scope>NUCLEOTIDE SEQUENCE</scope>
    <source>
        <strain evidence="3">LA-IB0</strain>
        <tissue evidence="3">Leaf</tissue>
    </source>
</reference>
<feature type="chain" id="PRO_5043361296" evidence="2">
    <location>
        <begin position="31"/>
        <end position="105"/>
    </location>
</feature>
<keyword evidence="2" id="KW-0732">Signal</keyword>
<evidence type="ECO:0000313" key="4">
    <source>
        <dbReference type="Proteomes" id="UP000826271"/>
    </source>
</evidence>
<feature type="compositionally biased region" description="Polar residues" evidence="1">
    <location>
        <begin position="63"/>
        <end position="77"/>
    </location>
</feature>
<dbReference type="PANTHER" id="PTHR37184:SF2">
    <property type="entry name" value="CLAVATA3_ESR (CLE)-RELATED PROTEIN 43"/>
    <property type="match status" value="1"/>
</dbReference>
<protein>
    <submittedName>
        <fullName evidence="3">Uncharacterized protein</fullName>
    </submittedName>
</protein>
<dbReference type="Proteomes" id="UP000826271">
    <property type="component" value="Unassembled WGS sequence"/>
</dbReference>
<dbReference type="EMBL" id="WHWC01000278">
    <property type="protein sequence ID" value="KAG8362815.1"/>
    <property type="molecule type" value="Genomic_DNA"/>
</dbReference>
<dbReference type="InterPro" id="IPR040274">
    <property type="entry name" value="CLE27/CLE43"/>
</dbReference>